<dbReference type="InterPro" id="IPR053146">
    <property type="entry name" value="QDO-like"/>
</dbReference>
<dbReference type="Gene3D" id="2.60.120.10">
    <property type="entry name" value="Jelly Rolls"/>
    <property type="match status" value="1"/>
</dbReference>
<organism evidence="2 3">
    <name type="scientific">Roseomonas haemaphysalidis</name>
    <dbReference type="NCBI Taxonomy" id="2768162"/>
    <lineage>
        <taxon>Bacteria</taxon>
        <taxon>Pseudomonadati</taxon>
        <taxon>Pseudomonadota</taxon>
        <taxon>Alphaproteobacteria</taxon>
        <taxon>Acetobacterales</taxon>
        <taxon>Roseomonadaceae</taxon>
        <taxon>Roseomonas</taxon>
    </lineage>
</organism>
<dbReference type="PANTHER" id="PTHR36440:SF1">
    <property type="entry name" value="PUTATIVE (AFU_ORTHOLOGUE AFUA_8G07350)-RELATED"/>
    <property type="match status" value="1"/>
</dbReference>
<evidence type="ECO:0000259" key="1">
    <source>
        <dbReference type="Pfam" id="PF07883"/>
    </source>
</evidence>
<reference evidence="2 3" key="1">
    <citation type="submission" date="2020-09" db="EMBL/GenBank/DDBJ databases">
        <title>Roseomonas.</title>
        <authorList>
            <person name="Zhu W."/>
        </authorList>
    </citation>
    <scope>NUCLEOTIDE SEQUENCE [LARGE SCALE GENOMIC DNA]</scope>
    <source>
        <strain evidence="2 3">573</strain>
    </source>
</reference>
<evidence type="ECO:0000313" key="2">
    <source>
        <dbReference type="EMBL" id="MBO1081128.1"/>
    </source>
</evidence>
<dbReference type="Proteomes" id="UP001518989">
    <property type="component" value="Unassembled WGS sequence"/>
</dbReference>
<proteinExistence type="predicted"/>
<protein>
    <submittedName>
        <fullName evidence="2">Cupin domain-containing protein</fullName>
    </submittedName>
</protein>
<comment type="caution">
    <text evidence="2">The sequence shown here is derived from an EMBL/GenBank/DDBJ whole genome shotgun (WGS) entry which is preliminary data.</text>
</comment>
<accession>A0ABS3KUH1</accession>
<dbReference type="InterPro" id="IPR011051">
    <property type="entry name" value="RmlC_Cupin_sf"/>
</dbReference>
<evidence type="ECO:0000313" key="3">
    <source>
        <dbReference type="Proteomes" id="UP001518989"/>
    </source>
</evidence>
<keyword evidence="3" id="KW-1185">Reference proteome</keyword>
<dbReference type="Pfam" id="PF07883">
    <property type="entry name" value="Cupin_2"/>
    <property type="match status" value="1"/>
</dbReference>
<sequence length="140" mass="14962">MQAAGDNIVRIGELELRFVAGAPGVTAFEFTVPSRARVPAPHFHRDADELLYGLDGVLTVTVDGTSTELGAGQAVFIPRGRVHHHTNPRDATARALVVITPGTITRHYFEELAAVINQPGRPDPARVGEIMLRHGLVAAG</sequence>
<dbReference type="InterPro" id="IPR014710">
    <property type="entry name" value="RmlC-like_jellyroll"/>
</dbReference>
<feature type="domain" description="Cupin type-2" evidence="1">
    <location>
        <begin position="29"/>
        <end position="98"/>
    </location>
</feature>
<name>A0ABS3KUH1_9PROT</name>
<dbReference type="SUPFAM" id="SSF51182">
    <property type="entry name" value="RmlC-like cupins"/>
    <property type="match status" value="1"/>
</dbReference>
<gene>
    <name evidence="2" type="ORF">IAI61_18980</name>
</gene>
<dbReference type="InterPro" id="IPR013096">
    <property type="entry name" value="Cupin_2"/>
</dbReference>
<dbReference type="RefSeq" id="WP_207419303.1">
    <property type="nucleotide sequence ID" value="NZ_CP061177.1"/>
</dbReference>
<dbReference type="EMBL" id="JACTNG010000012">
    <property type="protein sequence ID" value="MBO1081128.1"/>
    <property type="molecule type" value="Genomic_DNA"/>
</dbReference>
<dbReference type="PANTHER" id="PTHR36440">
    <property type="entry name" value="PUTATIVE (AFU_ORTHOLOGUE AFUA_8G07350)-RELATED"/>
    <property type="match status" value="1"/>
</dbReference>